<organism evidence="1 2">
    <name type="scientific">Rhodopila globiformis</name>
    <name type="common">Rhodopseudomonas globiformis</name>
    <dbReference type="NCBI Taxonomy" id="1071"/>
    <lineage>
        <taxon>Bacteria</taxon>
        <taxon>Pseudomonadati</taxon>
        <taxon>Pseudomonadota</taxon>
        <taxon>Alphaproteobacteria</taxon>
        <taxon>Acetobacterales</taxon>
        <taxon>Acetobacteraceae</taxon>
        <taxon>Rhodopila</taxon>
    </lineage>
</organism>
<evidence type="ECO:0000313" key="1">
    <source>
        <dbReference type="EMBL" id="PPQ35351.1"/>
    </source>
</evidence>
<protein>
    <submittedName>
        <fullName evidence="1">Uncharacterized protein</fullName>
    </submittedName>
</protein>
<dbReference type="AlphaFoldDB" id="A0A2S6NK39"/>
<proteinExistence type="predicted"/>
<evidence type="ECO:0000313" key="2">
    <source>
        <dbReference type="Proteomes" id="UP000239724"/>
    </source>
</evidence>
<comment type="caution">
    <text evidence="1">The sequence shown here is derived from an EMBL/GenBank/DDBJ whole genome shotgun (WGS) entry which is preliminary data.</text>
</comment>
<dbReference type="RefSeq" id="WP_104518257.1">
    <property type="nucleotide sequence ID" value="NZ_NHRY01000074.1"/>
</dbReference>
<gene>
    <name evidence="1" type="ORF">CCS01_07630</name>
</gene>
<dbReference type="OrthoDB" id="8449553at2"/>
<sequence>MAARTDNQHYHLILADIAMMAAINTYDHQSATETGAGYTPGSIRDGWLARTADPALRSRVTAMAAAALGSLKNMAATQLAAVARTYGVPLAADEAERMEQHFNGKRNAVLTYQRTRGNAVSA</sequence>
<keyword evidence="2" id="KW-1185">Reference proteome</keyword>
<accession>A0A2S6NK39</accession>
<reference evidence="1 2" key="1">
    <citation type="journal article" date="2018" name="Arch. Microbiol.">
        <title>New insights into the metabolic potential of the phototrophic purple bacterium Rhodopila globiformis DSM 161(T) from its draft genome sequence and evidence for a vanadium-dependent nitrogenase.</title>
        <authorList>
            <person name="Imhoff J.F."/>
            <person name="Rahn T."/>
            <person name="Kunzel S."/>
            <person name="Neulinger S.C."/>
        </authorList>
    </citation>
    <scope>NUCLEOTIDE SEQUENCE [LARGE SCALE GENOMIC DNA]</scope>
    <source>
        <strain evidence="1 2">DSM 161</strain>
    </source>
</reference>
<dbReference type="EMBL" id="NHRY01000074">
    <property type="protein sequence ID" value="PPQ35351.1"/>
    <property type="molecule type" value="Genomic_DNA"/>
</dbReference>
<dbReference type="Proteomes" id="UP000239724">
    <property type="component" value="Unassembled WGS sequence"/>
</dbReference>
<name>A0A2S6NK39_RHOGL</name>